<dbReference type="EMBL" id="JASBWV010000011">
    <property type="protein sequence ID" value="KAJ9123710.1"/>
    <property type="molecule type" value="Genomic_DNA"/>
</dbReference>
<sequence length="309" mass="35054">MSSLSSSKFKVEHEIAAKGFASGTNDHYDRPFYISARPSYPASAVIYIQSKITPSTQTSNGGFNLVELGSGTGIFSRLLLSPPDKDATSFASTKSTSGGGKEYPEWPIESLYCVEPSEGMREAWNKGTDRLVNERGKADPRKGQDGKDKEIVTLNGGFADLSELKERRKTKGLAAEGWADAVLAAQAWHWAHPKYEEALDYRNYELNLEDDTPQQRRGLWEAMYDTPAYKELFNTALGDGKGERKWFEWKMIVDDQAMLDRAFSKSYVTYRPEAEKEQIRKDLTRFLKEWDGQEWVDKEVRRLSSEVVM</sequence>
<comment type="caution">
    <text evidence="1">The sequence shown here is derived from an EMBL/GenBank/DDBJ whole genome shotgun (WGS) entry which is preliminary data.</text>
</comment>
<evidence type="ECO:0000313" key="1">
    <source>
        <dbReference type="EMBL" id="KAJ9123710.1"/>
    </source>
</evidence>
<keyword evidence="2" id="KW-1185">Reference proteome</keyword>
<gene>
    <name evidence="1" type="ORF">QFC24_003484</name>
</gene>
<organism evidence="1 2">
    <name type="scientific">Naganishia onofrii</name>
    <dbReference type="NCBI Taxonomy" id="1851511"/>
    <lineage>
        <taxon>Eukaryota</taxon>
        <taxon>Fungi</taxon>
        <taxon>Dikarya</taxon>
        <taxon>Basidiomycota</taxon>
        <taxon>Agaricomycotina</taxon>
        <taxon>Tremellomycetes</taxon>
        <taxon>Filobasidiales</taxon>
        <taxon>Filobasidiaceae</taxon>
        <taxon>Naganishia</taxon>
    </lineage>
</organism>
<reference evidence="1" key="1">
    <citation type="submission" date="2023-04" db="EMBL/GenBank/DDBJ databases">
        <title>Draft Genome sequencing of Naganishia species isolated from polar environments using Oxford Nanopore Technology.</title>
        <authorList>
            <person name="Leo P."/>
            <person name="Venkateswaran K."/>
        </authorList>
    </citation>
    <scope>NUCLEOTIDE SEQUENCE</scope>
    <source>
        <strain evidence="1">DBVPG 5303</strain>
    </source>
</reference>
<protein>
    <submittedName>
        <fullName evidence="1">Uncharacterized protein</fullName>
    </submittedName>
</protein>
<accession>A0ACC2XJD4</accession>
<proteinExistence type="predicted"/>
<evidence type="ECO:0000313" key="2">
    <source>
        <dbReference type="Proteomes" id="UP001234202"/>
    </source>
</evidence>
<name>A0ACC2XJD4_9TREE</name>
<dbReference type="Proteomes" id="UP001234202">
    <property type="component" value="Unassembled WGS sequence"/>
</dbReference>